<organism evidence="2">
    <name type="scientific">Ailuropoda melanoleuca</name>
    <name type="common">Giant panda</name>
    <dbReference type="NCBI Taxonomy" id="9646"/>
    <lineage>
        <taxon>Eukaryota</taxon>
        <taxon>Metazoa</taxon>
        <taxon>Chordata</taxon>
        <taxon>Craniata</taxon>
        <taxon>Vertebrata</taxon>
        <taxon>Euteleostomi</taxon>
        <taxon>Mammalia</taxon>
        <taxon>Eutheria</taxon>
        <taxon>Laurasiatheria</taxon>
        <taxon>Carnivora</taxon>
        <taxon>Caniformia</taxon>
        <taxon>Ursidae</taxon>
        <taxon>Ailuropoda</taxon>
    </lineage>
</organism>
<protein>
    <submittedName>
        <fullName evidence="2">Uncharacterized protein</fullName>
    </submittedName>
</protein>
<name>D2H318_AILME</name>
<proteinExistence type="predicted"/>
<gene>
    <name evidence="2" type="ORF">PANDA_004056</name>
</gene>
<dbReference type="EMBL" id="GL192456">
    <property type="protein sequence ID" value="EFB21898.1"/>
    <property type="molecule type" value="Genomic_DNA"/>
</dbReference>
<sequence>MESTPVEDALKIAAMTANNLEYYIKLIDKATGELERIESNFERSSTVGKMLSNIITCYRVIGCERKNQSMQETSLSYLKKWSQPPQPSATITLISQHPMRQDPPPAK</sequence>
<reference evidence="2" key="1">
    <citation type="journal article" date="2010" name="Nature">
        <title>The sequence and de novo assembly of the giant panda genome.</title>
        <authorList>
            <person name="Li R."/>
            <person name="Fan W."/>
            <person name="Tian G."/>
            <person name="Zhu H."/>
            <person name="He L."/>
            <person name="Cai J."/>
            <person name="Huang Q."/>
            <person name="Cai Q."/>
            <person name="Li B."/>
            <person name="Bai Y."/>
            <person name="Zhang Z."/>
            <person name="Zhang Y."/>
            <person name="Wang W."/>
            <person name="Li J."/>
            <person name="Wei F."/>
            <person name="Li H."/>
            <person name="Jian M."/>
            <person name="Li J."/>
            <person name="Zhang Z."/>
            <person name="Nielsen R."/>
            <person name="Li D."/>
            <person name="Gu W."/>
            <person name="Yang Z."/>
            <person name="Xuan Z."/>
            <person name="Ryder O.A."/>
            <person name="Leung F.C."/>
            <person name="Zhou Y."/>
            <person name="Cao J."/>
            <person name="Sun X."/>
            <person name="Fu Y."/>
            <person name="Fang X."/>
            <person name="Guo X."/>
            <person name="Wang B."/>
            <person name="Hou R."/>
            <person name="Shen F."/>
            <person name="Mu B."/>
            <person name="Ni P."/>
            <person name="Lin R."/>
            <person name="Qian W."/>
            <person name="Wang G."/>
            <person name="Yu C."/>
            <person name="Nie W."/>
            <person name="Wang J."/>
            <person name="Wu Z."/>
            <person name="Liang H."/>
            <person name="Min J."/>
            <person name="Wu Q."/>
            <person name="Cheng S."/>
            <person name="Ruan J."/>
            <person name="Wang M."/>
            <person name="Shi Z."/>
            <person name="Wen M."/>
            <person name="Liu B."/>
            <person name="Ren X."/>
            <person name="Zheng H."/>
            <person name="Dong D."/>
            <person name="Cook K."/>
            <person name="Shan G."/>
            <person name="Zhang H."/>
            <person name="Kosiol C."/>
            <person name="Xie X."/>
            <person name="Lu Z."/>
            <person name="Zheng H."/>
            <person name="Li Y."/>
            <person name="Steiner C.C."/>
            <person name="Lam T.T."/>
            <person name="Lin S."/>
            <person name="Zhang Q."/>
            <person name="Li G."/>
            <person name="Tian J."/>
            <person name="Gong T."/>
            <person name="Liu H."/>
            <person name="Zhang D."/>
            <person name="Fang L."/>
            <person name="Ye C."/>
            <person name="Zhang J."/>
            <person name="Hu W."/>
            <person name="Xu A."/>
            <person name="Ren Y."/>
            <person name="Zhang G."/>
            <person name="Bruford M.W."/>
            <person name="Li Q."/>
            <person name="Ma L."/>
            <person name="Guo Y."/>
            <person name="An N."/>
            <person name="Hu Y."/>
            <person name="Zheng Y."/>
            <person name="Shi Y."/>
            <person name="Li Z."/>
            <person name="Liu Q."/>
            <person name="Chen Y."/>
            <person name="Zhao J."/>
            <person name="Qu N."/>
            <person name="Zhao S."/>
            <person name="Tian F."/>
            <person name="Wang X."/>
            <person name="Wang H."/>
            <person name="Xu L."/>
            <person name="Liu X."/>
            <person name="Vinar T."/>
            <person name="Wang Y."/>
            <person name="Lam T.W."/>
            <person name="Yiu S.M."/>
            <person name="Liu S."/>
            <person name="Zhang H."/>
            <person name="Li D."/>
            <person name="Huang Y."/>
            <person name="Wang X."/>
            <person name="Yang G."/>
            <person name="Jiang Z."/>
            <person name="Wang J."/>
            <person name="Qin N."/>
            <person name="Li L."/>
            <person name="Li J."/>
            <person name="Bolund L."/>
            <person name="Kristiansen K."/>
            <person name="Wong G.K."/>
            <person name="Olson M."/>
            <person name="Zhang X."/>
            <person name="Li S."/>
            <person name="Yang H."/>
            <person name="Wang J."/>
            <person name="Wang J."/>
        </authorList>
    </citation>
    <scope>NUCLEOTIDE SEQUENCE [LARGE SCALE GENOMIC DNA]</scope>
</reference>
<feature type="non-terminal residue" evidence="2">
    <location>
        <position position="107"/>
    </location>
</feature>
<evidence type="ECO:0000256" key="1">
    <source>
        <dbReference type="SAM" id="MobiDB-lite"/>
    </source>
</evidence>
<evidence type="ECO:0000313" key="2">
    <source>
        <dbReference type="EMBL" id="EFB21898.1"/>
    </source>
</evidence>
<dbReference type="AlphaFoldDB" id="D2H318"/>
<feature type="region of interest" description="Disordered" evidence="1">
    <location>
        <begin position="81"/>
        <end position="107"/>
    </location>
</feature>
<accession>D2H318</accession>
<dbReference type="InParanoid" id="D2H318"/>